<reference evidence="3" key="1">
    <citation type="journal article" date="2015" name="PLoS Genet.">
        <title>Genome Sequence and Transcriptome Analyses of Chrysochromulina tobin: Metabolic Tools for Enhanced Algal Fitness in the Prominent Order Prymnesiales (Haptophyceae).</title>
        <authorList>
            <person name="Hovde B.T."/>
            <person name="Deodato C.R."/>
            <person name="Hunsperger H.M."/>
            <person name="Ryken S.A."/>
            <person name="Yost W."/>
            <person name="Jha R.K."/>
            <person name="Patterson J."/>
            <person name="Monnat R.J. Jr."/>
            <person name="Barlow S.B."/>
            <person name="Starkenburg S.R."/>
            <person name="Cattolico R.A."/>
        </authorList>
    </citation>
    <scope>NUCLEOTIDE SEQUENCE</scope>
    <source>
        <strain evidence="3">CCMP291</strain>
    </source>
</reference>
<accession>A0A0M0J8D1</accession>
<gene>
    <name evidence="2" type="ORF">Ctob_002477</name>
</gene>
<proteinExistence type="predicted"/>
<organism evidence="2 3">
    <name type="scientific">Chrysochromulina tobinii</name>
    <dbReference type="NCBI Taxonomy" id="1460289"/>
    <lineage>
        <taxon>Eukaryota</taxon>
        <taxon>Haptista</taxon>
        <taxon>Haptophyta</taxon>
        <taxon>Prymnesiophyceae</taxon>
        <taxon>Prymnesiales</taxon>
        <taxon>Chrysochromulinaceae</taxon>
        <taxon>Chrysochromulina</taxon>
    </lineage>
</organism>
<dbReference type="AlphaFoldDB" id="A0A0M0J8D1"/>
<sequence length="332" mass="36726">MDGEGASILSRVEEHPDLVALIASHLDLAGVGRLAGVDRTLRTIISSTNDAWEGHCSHLWDRKVYVPLRARKLRASGDARAALRLSIEDAERTWLTDDELCALEWNFRFKASAGESWTEEDPYWNDLPPTRVKFEMPSATGGEVGGEADGAESRGTMKPSGFEMLEHRSLRWQWAKGRGEDVGGDRSRLELYVDGRKVPTYHVSRHSNWGFLMQSCWVLYTSFPMPVRGTDPSLDDEALEITIERQSREARAYNTGLFYDPTAEVDGGAGSADGEQRVVVSLSNGQTAELPLWLLQHMVLAQNGELEAEDDGSSEGENGDDEGEMAKLKAIA</sequence>
<name>A0A0M0J8D1_9EUKA</name>
<evidence type="ECO:0000313" key="2">
    <source>
        <dbReference type="EMBL" id="KOO22453.1"/>
    </source>
</evidence>
<feature type="region of interest" description="Disordered" evidence="1">
    <location>
        <begin position="304"/>
        <end position="332"/>
    </location>
</feature>
<comment type="caution">
    <text evidence="2">The sequence shown here is derived from an EMBL/GenBank/DDBJ whole genome shotgun (WGS) entry which is preliminary data.</text>
</comment>
<evidence type="ECO:0000256" key="1">
    <source>
        <dbReference type="SAM" id="MobiDB-lite"/>
    </source>
</evidence>
<dbReference type="PANTHER" id="PTHR48218">
    <property type="entry name" value="F-BOX DOMAIN CONTAINING PROTEIN"/>
    <property type="match status" value="1"/>
</dbReference>
<dbReference type="PANTHER" id="PTHR48218:SF3">
    <property type="entry name" value="OS07G0170800 PROTEIN"/>
    <property type="match status" value="1"/>
</dbReference>
<feature type="compositionally biased region" description="Acidic residues" evidence="1">
    <location>
        <begin position="306"/>
        <end position="323"/>
    </location>
</feature>
<protein>
    <recommendedName>
        <fullName evidence="4">F-box domain-containing protein</fullName>
    </recommendedName>
</protein>
<evidence type="ECO:0000313" key="3">
    <source>
        <dbReference type="Proteomes" id="UP000037460"/>
    </source>
</evidence>
<keyword evidence="3" id="KW-1185">Reference proteome</keyword>
<evidence type="ECO:0008006" key="4">
    <source>
        <dbReference type="Google" id="ProtNLM"/>
    </source>
</evidence>
<dbReference type="OrthoDB" id="46365at2759"/>
<dbReference type="Proteomes" id="UP000037460">
    <property type="component" value="Unassembled WGS sequence"/>
</dbReference>
<dbReference type="EMBL" id="JWZX01003276">
    <property type="protein sequence ID" value="KOO22453.1"/>
    <property type="molecule type" value="Genomic_DNA"/>
</dbReference>